<evidence type="ECO:0000313" key="1">
    <source>
        <dbReference type="EMBL" id="MEL4892116.1"/>
    </source>
</evidence>
<proteinExistence type="predicted"/>
<sequence>MKPFIRIAISTKADTTSWSVGDALINLFTENSLIFPEFVSHNPDKFSENFPGKDGCKDLWASVAQIRAQGSMSEFYQDFCLRRKKTVKYRSSLSHRMINVRSQVVPASFDLHADWSEKIEWRSLFRSLCKILKPQLAMLHLFTKSELNLIGESHNFAIGSFGTALDPKVYGVGWAMFYGDEFQNFDFKSIDFCGFEHEQIGDGHMIMVTEKIGDVLDDYSKFDARRNELKRCFPSGFFADNI</sequence>
<evidence type="ECO:0000313" key="2">
    <source>
        <dbReference type="Proteomes" id="UP001486626"/>
    </source>
</evidence>
<keyword evidence="2" id="KW-1185">Reference proteome</keyword>
<gene>
    <name evidence="1" type="ORF">PIQ37_11825</name>
</gene>
<organism evidence="1 2">
    <name type="scientific">Xanthomonas protegens</name>
    <dbReference type="NCBI Taxonomy" id="3380705"/>
    <lineage>
        <taxon>Bacteria</taxon>
        <taxon>Pseudomonadati</taxon>
        <taxon>Pseudomonadota</taxon>
        <taxon>Gammaproteobacteria</taxon>
        <taxon>Lysobacterales</taxon>
        <taxon>Lysobacteraceae</taxon>
        <taxon>Xanthomonas</taxon>
    </lineage>
</organism>
<dbReference type="RefSeq" id="WP_342073616.1">
    <property type="nucleotide sequence ID" value="NZ_JAQJCQ010000009.1"/>
</dbReference>
<accession>A0ABU9LDE8</accession>
<comment type="caution">
    <text evidence="1">The sequence shown here is derived from an EMBL/GenBank/DDBJ whole genome shotgun (WGS) entry which is preliminary data.</text>
</comment>
<dbReference type="EMBL" id="JAQJCQ010000009">
    <property type="protein sequence ID" value="MEL4892116.1"/>
    <property type="molecule type" value="Genomic_DNA"/>
</dbReference>
<name>A0ABU9LDE8_9XANT</name>
<dbReference type="Proteomes" id="UP001486626">
    <property type="component" value="Unassembled WGS sequence"/>
</dbReference>
<reference evidence="1 2" key="1">
    <citation type="journal article" date="2024" name="FEMS Microbiol. Lett.">
        <title>Xanthomonas protegens sp. nov., a novel rice seed-associated bacterium, provides in vivo protection against X. oryzae pv. oryzae, the bacterial leaf blight pathogen.</title>
        <authorList>
            <person name="Rana R."/>
            <person name="Sharma A."/>
            <person name="Madhavan V.N."/>
            <person name="Korpole S."/>
            <person name="Sonti R.V."/>
            <person name="Patel H.K."/>
            <person name="Patil P.B."/>
        </authorList>
    </citation>
    <scope>NUCLEOTIDE SEQUENCE [LARGE SCALE GENOMIC DNA]</scope>
    <source>
        <strain evidence="1 2">PPL118</strain>
    </source>
</reference>
<protein>
    <submittedName>
        <fullName evidence="1">Uncharacterized protein</fullName>
    </submittedName>
</protein>